<feature type="transmembrane region" description="Helical" evidence="1">
    <location>
        <begin position="265"/>
        <end position="288"/>
    </location>
</feature>
<feature type="domain" description="Glycosyltransferase 2-like" evidence="2">
    <location>
        <begin position="11"/>
        <end position="163"/>
    </location>
</feature>
<keyword evidence="4" id="KW-1185">Reference proteome</keyword>
<keyword evidence="1" id="KW-1133">Transmembrane helix</keyword>
<evidence type="ECO:0000256" key="1">
    <source>
        <dbReference type="SAM" id="Phobius"/>
    </source>
</evidence>
<dbReference type="Proteomes" id="UP000826462">
    <property type="component" value="Chromosome 1"/>
</dbReference>
<dbReference type="InterPro" id="IPR050256">
    <property type="entry name" value="Glycosyltransferase_2"/>
</dbReference>
<name>A0ABX8UG37_9BURK</name>
<gene>
    <name evidence="3" type="ORF">KZJ38_16095</name>
</gene>
<feature type="transmembrane region" description="Helical" evidence="1">
    <location>
        <begin position="231"/>
        <end position="253"/>
    </location>
</feature>
<dbReference type="EMBL" id="CP080095">
    <property type="protein sequence ID" value="QYD67832.1"/>
    <property type="molecule type" value="Genomic_DNA"/>
</dbReference>
<dbReference type="PANTHER" id="PTHR48090">
    <property type="entry name" value="UNDECAPRENYL-PHOSPHATE 4-DEOXY-4-FORMAMIDO-L-ARABINOSE TRANSFERASE-RELATED"/>
    <property type="match status" value="1"/>
</dbReference>
<dbReference type="InterPro" id="IPR029044">
    <property type="entry name" value="Nucleotide-diphossugar_trans"/>
</dbReference>
<dbReference type="Pfam" id="PF00535">
    <property type="entry name" value="Glycos_transf_2"/>
    <property type="match status" value="1"/>
</dbReference>
<dbReference type="CDD" id="cd04179">
    <property type="entry name" value="DPM_DPG-synthase_like"/>
    <property type="match status" value="1"/>
</dbReference>
<accession>A0ABX8UG37</accession>
<evidence type="ECO:0000313" key="3">
    <source>
        <dbReference type="EMBL" id="QYD67832.1"/>
    </source>
</evidence>
<dbReference type="InterPro" id="IPR001173">
    <property type="entry name" value="Glyco_trans_2-like"/>
</dbReference>
<organism evidence="3 4">
    <name type="scientific">Paraburkholderia edwinii</name>
    <dbReference type="NCBI Taxonomy" id="2861782"/>
    <lineage>
        <taxon>Bacteria</taxon>
        <taxon>Pseudomonadati</taxon>
        <taxon>Pseudomonadota</taxon>
        <taxon>Betaproteobacteria</taxon>
        <taxon>Burkholderiales</taxon>
        <taxon>Burkholderiaceae</taxon>
        <taxon>Paraburkholderia</taxon>
    </lineage>
</organism>
<evidence type="ECO:0000259" key="2">
    <source>
        <dbReference type="Pfam" id="PF00535"/>
    </source>
</evidence>
<proteinExistence type="predicted"/>
<keyword evidence="1" id="KW-0812">Transmembrane</keyword>
<dbReference type="PANTHER" id="PTHR48090:SF7">
    <property type="entry name" value="RFBJ PROTEIN"/>
    <property type="match status" value="1"/>
</dbReference>
<sequence>MKNISAAHVAVLIPCYNEEATIEAVVRDFAAQLPGARIYVFDNNSSDLTVERASKAGAIVRRVAYQGKGNVVRRMFADVEAHVYVLVDGDDTYEAADAPAFIDRLIDEDLDMVVGARVSDEELAYRRGHRFGNVLLTRFAARIFGNSFSDMLSGYRIFSRRFVKSFPAHSTGFEIETELAVHALELRMPVAEISTAYRSRPEGSASKLNTYRDGIRILLMILRLFKIEKPLLFFSIGFAVCALASILLAVPVFETYVETGLVPRLPTALLCAALMLFGTLLLVCGLVLDTVTRGRAEAKRFAYLSVPAPSNALRQPASLLNE</sequence>
<dbReference type="SUPFAM" id="SSF53448">
    <property type="entry name" value="Nucleotide-diphospho-sugar transferases"/>
    <property type="match status" value="1"/>
</dbReference>
<keyword evidence="1" id="KW-0472">Membrane</keyword>
<evidence type="ECO:0000313" key="4">
    <source>
        <dbReference type="Proteomes" id="UP000826462"/>
    </source>
</evidence>
<dbReference type="RefSeq" id="WP_219797124.1">
    <property type="nucleotide sequence ID" value="NZ_CP080095.1"/>
</dbReference>
<protein>
    <submittedName>
        <fullName evidence="3">Glycosyltransferase family 2 protein</fullName>
    </submittedName>
</protein>
<dbReference type="Gene3D" id="3.90.550.10">
    <property type="entry name" value="Spore Coat Polysaccharide Biosynthesis Protein SpsA, Chain A"/>
    <property type="match status" value="1"/>
</dbReference>
<reference evidence="3 4" key="1">
    <citation type="submission" date="2021-07" db="EMBL/GenBank/DDBJ databases">
        <title>Paraburkholderia edwinii protects Aspergillus sp. from phenazines by acting as a toxin sponge.</title>
        <authorList>
            <person name="Dahlstrom K.M."/>
            <person name="Newman D.K."/>
        </authorList>
    </citation>
    <scope>NUCLEOTIDE SEQUENCE [LARGE SCALE GENOMIC DNA]</scope>
    <source>
        <strain evidence="3 4">Pe01</strain>
    </source>
</reference>